<protein>
    <submittedName>
        <fullName evidence="2">17.9 kDa class II heat shock protein-like</fullName>
    </submittedName>
</protein>
<name>A0AAD7PSK1_QUISA</name>
<evidence type="ECO:0000313" key="3">
    <source>
        <dbReference type="Proteomes" id="UP001163823"/>
    </source>
</evidence>
<feature type="transmembrane region" description="Helical" evidence="1">
    <location>
        <begin position="21"/>
        <end position="40"/>
    </location>
</feature>
<sequence length="105" mass="11339">MPRNYALLATQKRKALIHTKISFYTILTSIVLGFLGSGGGNFCTVTVSTPSWQTAEMASVLAFSGSTNFLINFPTLLSILTYLTPSFSSSLFLSPLIRSTFSSST</sequence>
<feature type="transmembrane region" description="Helical" evidence="1">
    <location>
        <begin position="60"/>
        <end position="83"/>
    </location>
</feature>
<dbReference type="EMBL" id="JARAOO010000006">
    <property type="protein sequence ID" value="KAJ7966388.1"/>
    <property type="molecule type" value="Genomic_DNA"/>
</dbReference>
<dbReference type="Proteomes" id="UP001163823">
    <property type="component" value="Chromosome 6"/>
</dbReference>
<gene>
    <name evidence="2" type="ORF">O6P43_015866</name>
</gene>
<comment type="caution">
    <text evidence="2">The sequence shown here is derived from an EMBL/GenBank/DDBJ whole genome shotgun (WGS) entry which is preliminary data.</text>
</comment>
<keyword evidence="1" id="KW-0812">Transmembrane</keyword>
<proteinExistence type="predicted"/>
<reference evidence="2" key="1">
    <citation type="journal article" date="2023" name="Science">
        <title>Elucidation of the pathway for biosynthesis of saponin adjuvants from the soapbark tree.</title>
        <authorList>
            <person name="Reed J."/>
            <person name="Orme A."/>
            <person name="El-Demerdash A."/>
            <person name="Owen C."/>
            <person name="Martin L.B.B."/>
            <person name="Misra R.C."/>
            <person name="Kikuchi S."/>
            <person name="Rejzek M."/>
            <person name="Martin A.C."/>
            <person name="Harkess A."/>
            <person name="Leebens-Mack J."/>
            <person name="Louveau T."/>
            <person name="Stephenson M.J."/>
            <person name="Osbourn A."/>
        </authorList>
    </citation>
    <scope>NUCLEOTIDE SEQUENCE</scope>
    <source>
        <strain evidence="2">S10</strain>
    </source>
</reference>
<keyword evidence="2" id="KW-0346">Stress response</keyword>
<dbReference type="KEGG" id="qsa:O6P43_015866"/>
<evidence type="ECO:0000256" key="1">
    <source>
        <dbReference type="SAM" id="Phobius"/>
    </source>
</evidence>
<dbReference type="AlphaFoldDB" id="A0AAD7PSK1"/>
<organism evidence="2 3">
    <name type="scientific">Quillaja saponaria</name>
    <name type="common">Soap bark tree</name>
    <dbReference type="NCBI Taxonomy" id="32244"/>
    <lineage>
        <taxon>Eukaryota</taxon>
        <taxon>Viridiplantae</taxon>
        <taxon>Streptophyta</taxon>
        <taxon>Embryophyta</taxon>
        <taxon>Tracheophyta</taxon>
        <taxon>Spermatophyta</taxon>
        <taxon>Magnoliopsida</taxon>
        <taxon>eudicotyledons</taxon>
        <taxon>Gunneridae</taxon>
        <taxon>Pentapetalae</taxon>
        <taxon>rosids</taxon>
        <taxon>fabids</taxon>
        <taxon>Fabales</taxon>
        <taxon>Quillajaceae</taxon>
        <taxon>Quillaja</taxon>
    </lineage>
</organism>
<accession>A0AAD7PSK1</accession>
<keyword evidence="1" id="KW-1133">Transmembrane helix</keyword>
<keyword evidence="3" id="KW-1185">Reference proteome</keyword>
<evidence type="ECO:0000313" key="2">
    <source>
        <dbReference type="EMBL" id="KAJ7966388.1"/>
    </source>
</evidence>
<keyword evidence="1" id="KW-0472">Membrane</keyword>